<dbReference type="AlphaFoldDB" id="A0AA36EF69"/>
<keyword evidence="2" id="KW-1185">Reference proteome</keyword>
<evidence type="ECO:0000313" key="2">
    <source>
        <dbReference type="Proteomes" id="UP001177003"/>
    </source>
</evidence>
<proteinExistence type="predicted"/>
<dbReference type="Proteomes" id="UP001177003">
    <property type="component" value="Chromosome 7"/>
</dbReference>
<reference evidence="1" key="1">
    <citation type="submission" date="2023-04" db="EMBL/GenBank/DDBJ databases">
        <authorList>
            <person name="Vijverberg K."/>
            <person name="Xiong W."/>
            <person name="Schranz E."/>
        </authorList>
    </citation>
    <scope>NUCLEOTIDE SEQUENCE</scope>
</reference>
<protein>
    <submittedName>
        <fullName evidence="1">Uncharacterized protein</fullName>
    </submittedName>
</protein>
<name>A0AA36EF69_LACSI</name>
<evidence type="ECO:0000313" key="1">
    <source>
        <dbReference type="EMBL" id="CAI9293889.1"/>
    </source>
</evidence>
<dbReference type="EMBL" id="OX465083">
    <property type="protein sequence ID" value="CAI9293889.1"/>
    <property type="molecule type" value="Genomic_DNA"/>
</dbReference>
<sequence length="212" mass="24177">MLSLLEGRLTTKVSGIIQASESRLMAKIDLCDKNNESWVKSQKSDFKSNLQDLKMVAKEIHVLFVQDVKKVREEVNFKIQELCEDMEKEISVVRTEFESINKKVDIICEAVAKFSKLYESLSPQITQLSTTDNKNFMEVFKLLKELKSLSSKPALSILSSEDLIQKFSKFEELLVQKLAPLSRISSLSHPQTKDGGNVWGWRTSCTVSQQRV</sequence>
<accession>A0AA36EF69</accession>
<organism evidence="1 2">
    <name type="scientific">Lactuca saligna</name>
    <name type="common">Willowleaf lettuce</name>
    <dbReference type="NCBI Taxonomy" id="75948"/>
    <lineage>
        <taxon>Eukaryota</taxon>
        <taxon>Viridiplantae</taxon>
        <taxon>Streptophyta</taxon>
        <taxon>Embryophyta</taxon>
        <taxon>Tracheophyta</taxon>
        <taxon>Spermatophyta</taxon>
        <taxon>Magnoliopsida</taxon>
        <taxon>eudicotyledons</taxon>
        <taxon>Gunneridae</taxon>
        <taxon>Pentapetalae</taxon>
        <taxon>asterids</taxon>
        <taxon>campanulids</taxon>
        <taxon>Asterales</taxon>
        <taxon>Asteraceae</taxon>
        <taxon>Cichorioideae</taxon>
        <taxon>Cichorieae</taxon>
        <taxon>Lactucinae</taxon>
        <taxon>Lactuca</taxon>
    </lineage>
</organism>
<gene>
    <name evidence="1" type="ORF">LSALG_LOCUS32891</name>
</gene>